<gene>
    <name evidence="1" type="ORF">DSO57_1032489</name>
</gene>
<sequence length="293" mass="33830">MFMDATLFFTMAFVFFVGFYQAFCNLAPQGDSQLSPYNILMIMLRIFFGSSYLGFDVAFNFSPWFGPLVMFFYIAITALFLTTILISIFNQSFSTIATNASQEHQFIFTAKVMEFVESESLFPFVPPFNLLQLFFICPLYPFMSTRNYAFYNRTAIRFVYAPFLLIIYVYERFWLRRSLSSRRNFTRTQYGINNRYVDPTVLVQSKPLPNKAQQAPIDMSKSSLICPCGKPNKFSASSLASNSHDTVVAIKSRATQESEETSEQQLATILARQHDLELKLDQILQALNHERLF</sequence>
<dbReference type="EMBL" id="QTSX02000954">
    <property type="protein sequence ID" value="KAJ9083666.1"/>
    <property type="molecule type" value="Genomic_DNA"/>
</dbReference>
<reference evidence="1" key="1">
    <citation type="submission" date="2022-04" db="EMBL/GenBank/DDBJ databases">
        <title>Genome of the entomopathogenic fungus Entomophthora muscae.</title>
        <authorList>
            <person name="Elya C."/>
            <person name="Lovett B.R."/>
            <person name="Lee E."/>
            <person name="Macias A.M."/>
            <person name="Hajek A.E."/>
            <person name="De Bivort B.L."/>
            <person name="Kasson M.T."/>
            <person name="De Fine Licht H.H."/>
            <person name="Stajich J.E."/>
        </authorList>
    </citation>
    <scope>NUCLEOTIDE SEQUENCE</scope>
    <source>
        <strain evidence="1">Berkeley</strain>
    </source>
</reference>
<protein>
    <submittedName>
        <fullName evidence="1">Uncharacterized protein</fullName>
    </submittedName>
</protein>
<evidence type="ECO:0000313" key="2">
    <source>
        <dbReference type="Proteomes" id="UP001165960"/>
    </source>
</evidence>
<organism evidence="1 2">
    <name type="scientific">Entomophthora muscae</name>
    <dbReference type="NCBI Taxonomy" id="34485"/>
    <lineage>
        <taxon>Eukaryota</taxon>
        <taxon>Fungi</taxon>
        <taxon>Fungi incertae sedis</taxon>
        <taxon>Zoopagomycota</taxon>
        <taxon>Entomophthoromycotina</taxon>
        <taxon>Entomophthoromycetes</taxon>
        <taxon>Entomophthorales</taxon>
        <taxon>Entomophthoraceae</taxon>
        <taxon>Entomophthora</taxon>
    </lineage>
</organism>
<keyword evidence="2" id="KW-1185">Reference proteome</keyword>
<name>A0ACC2UAT4_9FUNG</name>
<comment type="caution">
    <text evidence="1">The sequence shown here is derived from an EMBL/GenBank/DDBJ whole genome shotgun (WGS) entry which is preliminary data.</text>
</comment>
<accession>A0ACC2UAT4</accession>
<proteinExistence type="predicted"/>
<dbReference type="Proteomes" id="UP001165960">
    <property type="component" value="Unassembled WGS sequence"/>
</dbReference>
<evidence type="ECO:0000313" key="1">
    <source>
        <dbReference type="EMBL" id="KAJ9083666.1"/>
    </source>
</evidence>